<gene>
    <name evidence="2" type="ORF">PbB2_02831</name>
</gene>
<accession>A0A2P2EDJ0</accession>
<dbReference type="Proteomes" id="UP000245086">
    <property type="component" value="Unassembled WGS sequence"/>
</dbReference>
<sequence>MKSGLVNFSDLVGLTRHFAAFVLALSPLALCTSAAYAQAQPPSTSKSAVQAPVANSAQPQRSVASLEQEVLMLRERVALLEQRVQNSVRAPLVIDFQNRLPKSGWIYSARGRGHQALDEAVTRWCQTLGYKAGQSLLADEITPQTLIMCFDPPPEQKNQ</sequence>
<reference evidence="2 3" key="1">
    <citation type="journal article" date="2018" name="Genome Announc.">
        <title>Draft Genome Sequence of "Candidatus Phycosocius bacilliformis," an Alphaproteobacterial Ectosymbiont of the Hydrocarbon-Producing Green Alga Botryococcus braunii.</title>
        <authorList>
            <person name="Tanabe Y."/>
            <person name="Yamaguchi H."/>
            <person name="Watanabe M.M."/>
        </authorList>
    </citation>
    <scope>NUCLEOTIDE SEQUENCE [LARGE SCALE GENOMIC DNA]</scope>
    <source>
        <strain evidence="2 3">BOTRYCO-2</strain>
    </source>
</reference>
<keyword evidence="1" id="KW-0732">Signal</keyword>
<protein>
    <submittedName>
        <fullName evidence="2">Uncharacterized protein</fullName>
    </submittedName>
</protein>
<proteinExistence type="predicted"/>
<name>A0A2P2EDJ0_9PROT</name>
<dbReference type="EMBL" id="BFBR01000010">
    <property type="protein sequence ID" value="GBF59139.1"/>
    <property type="molecule type" value="Genomic_DNA"/>
</dbReference>
<evidence type="ECO:0000313" key="2">
    <source>
        <dbReference type="EMBL" id="GBF59139.1"/>
    </source>
</evidence>
<keyword evidence="3" id="KW-1185">Reference proteome</keyword>
<comment type="caution">
    <text evidence="2">The sequence shown here is derived from an EMBL/GenBank/DDBJ whole genome shotgun (WGS) entry which is preliminary data.</text>
</comment>
<evidence type="ECO:0000256" key="1">
    <source>
        <dbReference type="SAM" id="SignalP"/>
    </source>
</evidence>
<feature type="chain" id="PRO_5015138062" evidence="1">
    <location>
        <begin position="38"/>
        <end position="159"/>
    </location>
</feature>
<feature type="signal peptide" evidence="1">
    <location>
        <begin position="1"/>
        <end position="37"/>
    </location>
</feature>
<evidence type="ECO:0000313" key="3">
    <source>
        <dbReference type="Proteomes" id="UP000245086"/>
    </source>
</evidence>
<organism evidence="2 3">
    <name type="scientific">Candidatus Phycosocius bacilliformis</name>
    <dbReference type="NCBI Taxonomy" id="1445552"/>
    <lineage>
        <taxon>Bacteria</taxon>
        <taxon>Pseudomonadati</taxon>
        <taxon>Pseudomonadota</taxon>
        <taxon>Alphaproteobacteria</taxon>
        <taxon>Caulobacterales</taxon>
        <taxon>Caulobacterales incertae sedis</taxon>
        <taxon>Candidatus Phycosocius</taxon>
    </lineage>
</organism>
<dbReference type="AlphaFoldDB" id="A0A2P2EDJ0"/>